<dbReference type="HOGENOM" id="CLU_020262_4_4_1"/>
<reference evidence="2 3" key="2">
    <citation type="journal article" date="2018" name="Hortic Res">
        <title>Improved Brassica rapa reference genome by single-molecule sequencing and chromosome conformation capture technologies.</title>
        <authorList>
            <person name="Zhang L."/>
            <person name="Cai X."/>
            <person name="Wu J."/>
            <person name="Liu M."/>
            <person name="Grob S."/>
            <person name="Cheng F."/>
            <person name="Liang J."/>
            <person name="Cai C."/>
            <person name="Liu Z."/>
            <person name="Liu B."/>
            <person name="Wang F."/>
            <person name="Li S."/>
            <person name="Liu F."/>
            <person name="Li X."/>
            <person name="Cheng L."/>
            <person name="Yang W."/>
            <person name="Li M.H."/>
            <person name="Grossniklaus U."/>
            <person name="Zheng H."/>
            <person name="Wang X."/>
        </authorList>
    </citation>
    <scope>NUCLEOTIDE SEQUENCE [LARGE SCALE GENOMIC DNA]</scope>
    <source>
        <strain evidence="2 3">cv. Chiifu-401-42</strain>
    </source>
</reference>
<reference evidence="2" key="3">
    <citation type="submission" date="2023-03" db="UniProtKB">
        <authorList>
            <consortium name="EnsemblPlants"/>
        </authorList>
    </citation>
    <scope>IDENTIFICATION</scope>
    <source>
        <strain evidence="2">cv. Chiifu-401-42</strain>
    </source>
</reference>
<dbReference type="GO" id="GO:0004721">
    <property type="term" value="F:phosphoprotein phosphatase activity"/>
    <property type="evidence" value="ECO:0000318"/>
    <property type="project" value="GO_Central"/>
</dbReference>
<dbReference type="InterPro" id="IPR036412">
    <property type="entry name" value="HAD-like_sf"/>
</dbReference>
<dbReference type="InterPro" id="IPR023214">
    <property type="entry name" value="HAD_sf"/>
</dbReference>
<dbReference type="eggNOG" id="KOG1605">
    <property type="taxonomic scope" value="Eukaryota"/>
</dbReference>
<dbReference type="InterPro" id="IPR004274">
    <property type="entry name" value="FCP1_dom"/>
</dbReference>
<dbReference type="EnsemblPlants" id="Bra017027.1">
    <property type="protein sequence ID" value="Bra017027.1-P"/>
    <property type="gene ID" value="Bra017027"/>
</dbReference>
<dbReference type="Proteomes" id="UP000011750">
    <property type="component" value="Chromosome A04"/>
</dbReference>
<organism evidence="2 3">
    <name type="scientific">Brassica campestris</name>
    <name type="common">Field mustard</name>
    <dbReference type="NCBI Taxonomy" id="3711"/>
    <lineage>
        <taxon>Eukaryota</taxon>
        <taxon>Viridiplantae</taxon>
        <taxon>Streptophyta</taxon>
        <taxon>Embryophyta</taxon>
        <taxon>Tracheophyta</taxon>
        <taxon>Spermatophyta</taxon>
        <taxon>Magnoliopsida</taxon>
        <taxon>eudicotyledons</taxon>
        <taxon>Gunneridae</taxon>
        <taxon>Pentapetalae</taxon>
        <taxon>rosids</taxon>
        <taxon>malvids</taxon>
        <taxon>Brassicales</taxon>
        <taxon>Brassicaceae</taxon>
        <taxon>Brassiceae</taxon>
        <taxon>Brassica</taxon>
    </lineage>
</organism>
<dbReference type="CDD" id="cd07521">
    <property type="entry name" value="HAD_FCP1-like"/>
    <property type="match status" value="1"/>
</dbReference>
<evidence type="ECO:0000259" key="1">
    <source>
        <dbReference type="PROSITE" id="PS50969"/>
    </source>
</evidence>
<dbReference type="FunFam" id="3.40.50.1000:FF:000112">
    <property type="entry name" value="CTD small phosphatase-like protein 2"/>
    <property type="match status" value="1"/>
</dbReference>
<protein>
    <recommendedName>
        <fullName evidence="1">FCP1 homology domain-containing protein</fullName>
    </recommendedName>
</protein>
<dbReference type="NCBIfam" id="TIGR02251">
    <property type="entry name" value="HIF-SF_euk"/>
    <property type="match status" value="1"/>
</dbReference>
<reference evidence="2 3" key="1">
    <citation type="journal article" date="2011" name="Nat. Genet.">
        <title>The genome of the mesopolyploid crop species Brassica rapa.</title>
        <authorList>
            <consortium name="Brassica rapa Genome Sequencing Project Consortium"/>
            <person name="Wang X."/>
            <person name="Wang H."/>
            <person name="Wang J."/>
            <person name="Sun R."/>
            <person name="Wu J."/>
            <person name="Liu S."/>
            <person name="Bai Y."/>
            <person name="Mun J.H."/>
            <person name="Bancroft I."/>
            <person name="Cheng F."/>
            <person name="Huang S."/>
            <person name="Li X."/>
            <person name="Hua W."/>
            <person name="Wang J."/>
            <person name="Wang X."/>
            <person name="Freeling M."/>
            <person name="Pires J.C."/>
            <person name="Paterson A.H."/>
            <person name="Chalhoub B."/>
            <person name="Wang B."/>
            <person name="Hayward A."/>
            <person name="Sharpe A.G."/>
            <person name="Park B.S."/>
            <person name="Weisshaar B."/>
            <person name="Liu B."/>
            <person name="Li B."/>
            <person name="Liu B."/>
            <person name="Tong C."/>
            <person name="Song C."/>
            <person name="Duran C."/>
            <person name="Peng C."/>
            <person name="Geng C."/>
            <person name="Koh C."/>
            <person name="Lin C."/>
            <person name="Edwards D."/>
            <person name="Mu D."/>
            <person name="Shen D."/>
            <person name="Soumpourou E."/>
            <person name="Li F."/>
            <person name="Fraser F."/>
            <person name="Conant G."/>
            <person name="Lassalle G."/>
            <person name="King G.J."/>
            <person name="Bonnema G."/>
            <person name="Tang H."/>
            <person name="Wang H."/>
            <person name="Belcram H."/>
            <person name="Zhou H."/>
            <person name="Hirakawa H."/>
            <person name="Abe H."/>
            <person name="Guo H."/>
            <person name="Wang H."/>
            <person name="Jin H."/>
            <person name="Parkin I.A."/>
            <person name="Batley J."/>
            <person name="Kim J.S."/>
            <person name="Just J."/>
            <person name="Li J."/>
            <person name="Xu J."/>
            <person name="Deng J."/>
            <person name="Kim J.A."/>
            <person name="Li J."/>
            <person name="Yu J."/>
            <person name="Meng J."/>
            <person name="Wang J."/>
            <person name="Min J."/>
            <person name="Poulain J."/>
            <person name="Wang J."/>
            <person name="Hatakeyama K."/>
            <person name="Wu K."/>
            <person name="Wang L."/>
            <person name="Fang L."/>
            <person name="Trick M."/>
            <person name="Links M.G."/>
            <person name="Zhao M."/>
            <person name="Jin M."/>
            <person name="Ramchiary N."/>
            <person name="Drou N."/>
            <person name="Berkman P.J."/>
            <person name="Cai Q."/>
            <person name="Huang Q."/>
            <person name="Li R."/>
            <person name="Tabata S."/>
            <person name="Cheng S."/>
            <person name="Zhang S."/>
            <person name="Zhang S."/>
            <person name="Huang S."/>
            <person name="Sato S."/>
            <person name="Sun S."/>
            <person name="Kwon S.J."/>
            <person name="Choi S.R."/>
            <person name="Lee T.H."/>
            <person name="Fan W."/>
            <person name="Zhao X."/>
            <person name="Tan X."/>
            <person name="Xu X."/>
            <person name="Wang Y."/>
            <person name="Qiu Y."/>
            <person name="Yin Y."/>
            <person name="Li Y."/>
            <person name="Du Y."/>
            <person name="Liao Y."/>
            <person name="Lim Y."/>
            <person name="Narusaka Y."/>
            <person name="Wang Y."/>
            <person name="Wang Z."/>
            <person name="Li Z."/>
            <person name="Wang Z."/>
            <person name="Xiong Z."/>
            <person name="Zhang Z."/>
        </authorList>
    </citation>
    <scope>NUCLEOTIDE SEQUENCE [LARGE SCALE GENOMIC DNA]</scope>
    <source>
        <strain evidence="2 3">cv. Chiifu-401-42</strain>
    </source>
</reference>
<dbReference type="InterPro" id="IPR050365">
    <property type="entry name" value="TIM50"/>
</dbReference>
<feature type="domain" description="FCP1 homology" evidence="1">
    <location>
        <begin position="93"/>
        <end position="273"/>
    </location>
</feature>
<proteinExistence type="predicted"/>
<dbReference type="PANTHER" id="PTHR12210">
    <property type="entry name" value="DULLARD PROTEIN PHOSPHATASE"/>
    <property type="match status" value="1"/>
</dbReference>
<dbReference type="InterPro" id="IPR011948">
    <property type="entry name" value="Dullard_phosphatase"/>
</dbReference>
<evidence type="ECO:0000313" key="2">
    <source>
        <dbReference type="EnsemblPlants" id="Bra017027.1-P"/>
    </source>
</evidence>
<dbReference type="Gene3D" id="3.40.50.1000">
    <property type="entry name" value="HAD superfamily/HAD-like"/>
    <property type="match status" value="1"/>
</dbReference>
<dbReference type="SMART" id="SM00577">
    <property type="entry name" value="CPDc"/>
    <property type="match status" value="1"/>
</dbReference>
<dbReference type="STRING" id="51351.M4DKJ7"/>
<keyword evidence="3" id="KW-1185">Reference proteome</keyword>
<dbReference type="OMA" id="ERLYRPC"/>
<dbReference type="InParanoid" id="M4DKJ7"/>
<dbReference type="AlphaFoldDB" id="M4DKJ7"/>
<dbReference type="PROSITE" id="PS50969">
    <property type="entry name" value="FCP1"/>
    <property type="match status" value="1"/>
</dbReference>
<name>M4DKJ7_BRACM</name>
<dbReference type="Pfam" id="PF03031">
    <property type="entry name" value="NIF"/>
    <property type="match status" value="1"/>
</dbReference>
<evidence type="ECO:0000313" key="3">
    <source>
        <dbReference type="Proteomes" id="UP000011750"/>
    </source>
</evidence>
<dbReference type="Gramene" id="Bra017027.1">
    <property type="protein sequence ID" value="Bra017027.1-P"/>
    <property type="gene ID" value="Bra017027"/>
</dbReference>
<sequence>MSELNQADLVYSPRSSLQLWNVFVNWLDFFYQFFLKILRPLAHHPFLSSKARAVVVGALKPLPVIELPEMAAEPPVTTIQIASGRTSSEGEVGSIQRLTVVLDLDETLVSAYETSSLPHNLRTQAIEAGLKWFELECISSTKECNGEPKINYVTVFERPGLHEFLEKLSQFAHLIVFTAGLEDYARPLVDKIDTKHVLNERLYRPCTVSTQYRDHVKDLLCTSKNMCRTVIVDNNPYSFLLQPLNGIPCVPFSAEQPHDTQLLDIILPLLKQLSEEEDVRGALYDRFHMPEWFEKQGIPRSCWTSSQ</sequence>
<accession>M4DKJ7</accession>
<dbReference type="SUPFAM" id="SSF56784">
    <property type="entry name" value="HAD-like"/>
    <property type="match status" value="1"/>
</dbReference>